<dbReference type="eggNOG" id="COG3340">
    <property type="taxonomic scope" value="Bacteria"/>
</dbReference>
<dbReference type="AlphaFoldDB" id="S3KGX9"/>
<keyword evidence="2" id="KW-0645">Protease</keyword>
<keyword evidence="5" id="KW-0732">Signal</keyword>
<comment type="caution">
    <text evidence="6">The sequence shown here is derived from an EMBL/GenBank/DDBJ whole genome shotgun (WGS) entry which is preliminary data.</text>
</comment>
<evidence type="ECO:0000313" key="7">
    <source>
        <dbReference type="Proteomes" id="UP000014541"/>
    </source>
</evidence>
<dbReference type="PATRIC" id="fig|1125699.3.peg.1841"/>
<dbReference type="CDD" id="cd03129">
    <property type="entry name" value="GAT1_Peptidase_E_like"/>
    <property type="match status" value="1"/>
</dbReference>
<evidence type="ECO:0000256" key="2">
    <source>
        <dbReference type="ARBA" id="ARBA00022670"/>
    </source>
</evidence>
<sequence length="250" mass="27594">MFVQNIFKKRSRFVARLSAVLIFIACAATVPGGAEEDGKPVKKILLVSSFTEVVKNGVFAKCIDEPLAGKCLTFIPAASAVEKFTFYVKAAKKAFEKMGVRVDVLDIINASREEVAATIEKNDLLYIAGGNTFFLLQELKKSGADKAVREHIRKGKLYIGESAGTIILAPDIEYAKDYDDPKKAPGLDGYDALNVLDFYPLPHYTEFPFKKGVEKIISENESLGENRKVMYPFTNKQALLIIGDKVTLAE</sequence>
<evidence type="ECO:0000313" key="6">
    <source>
        <dbReference type="EMBL" id="EPF31477.1"/>
    </source>
</evidence>
<evidence type="ECO:0000256" key="5">
    <source>
        <dbReference type="SAM" id="SignalP"/>
    </source>
</evidence>
<accession>S3KGX9</accession>
<protein>
    <recommendedName>
        <fullName evidence="8">Peptidase S51 dipeptidase E</fullName>
    </recommendedName>
</protein>
<evidence type="ECO:0000256" key="1">
    <source>
        <dbReference type="ARBA" id="ARBA00006534"/>
    </source>
</evidence>
<dbReference type="InterPro" id="IPR029062">
    <property type="entry name" value="Class_I_gatase-like"/>
</dbReference>
<dbReference type="HOGENOM" id="CLU_090997_0_0_12"/>
<keyword evidence="3" id="KW-0378">Hydrolase</keyword>
<dbReference type="Proteomes" id="UP000014541">
    <property type="component" value="Unassembled WGS sequence"/>
</dbReference>
<dbReference type="PANTHER" id="PTHR20842">
    <property type="entry name" value="PROTEASE S51 ALPHA-ASPARTYL DIPEPTIDASE"/>
    <property type="match status" value="1"/>
</dbReference>
<proteinExistence type="inferred from homology"/>
<dbReference type="Gene3D" id="3.40.50.880">
    <property type="match status" value="1"/>
</dbReference>
<comment type="similarity">
    <text evidence="1">Belongs to the peptidase S51 family.</text>
</comment>
<dbReference type="InterPro" id="IPR005320">
    <property type="entry name" value="Peptidase_S51"/>
</dbReference>
<dbReference type="SUPFAM" id="SSF52317">
    <property type="entry name" value="Class I glutamine amidotransferase-like"/>
    <property type="match status" value="1"/>
</dbReference>
<dbReference type="EMBL" id="ATFF01000006">
    <property type="protein sequence ID" value="EPF31477.1"/>
    <property type="molecule type" value="Genomic_DNA"/>
</dbReference>
<dbReference type="Pfam" id="PF03575">
    <property type="entry name" value="Peptidase_S51"/>
    <property type="match status" value="1"/>
</dbReference>
<dbReference type="PANTHER" id="PTHR20842:SF0">
    <property type="entry name" value="ALPHA-ASPARTYL DIPEPTIDASE"/>
    <property type="match status" value="1"/>
</dbReference>
<evidence type="ECO:0008006" key="8">
    <source>
        <dbReference type="Google" id="ProtNLM"/>
    </source>
</evidence>
<dbReference type="GO" id="GO:0006508">
    <property type="term" value="P:proteolysis"/>
    <property type="evidence" value="ECO:0007669"/>
    <property type="project" value="UniProtKB-KW"/>
</dbReference>
<organism evidence="6 7">
    <name type="scientific">Treponema maltophilum ATCC 51939</name>
    <dbReference type="NCBI Taxonomy" id="1125699"/>
    <lineage>
        <taxon>Bacteria</taxon>
        <taxon>Pseudomonadati</taxon>
        <taxon>Spirochaetota</taxon>
        <taxon>Spirochaetia</taxon>
        <taxon>Spirochaetales</taxon>
        <taxon>Treponemataceae</taxon>
        <taxon>Treponema</taxon>
    </lineage>
</organism>
<keyword evidence="4" id="KW-0720">Serine protease</keyword>
<evidence type="ECO:0000256" key="4">
    <source>
        <dbReference type="ARBA" id="ARBA00022825"/>
    </source>
</evidence>
<evidence type="ECO:0000256" key="3">
    <source>
        <dbReference type="ARBA" id="ARBA00022801"/>
    </source>
</evidence>
<gene>
    <name evidence="6" type="ORF">HMPREF9194_01823</name>
</gene>
<keyword evidence="7" id="KW-1185">Reference proteome</keyword>
<feature type="chain" id="PRO_5004522875" description="Peptidase S51 dipeptidase E" evidence="5">
    <location>
        <begin position="28"/>
        <end position="250"/>
    </location>
</feature>
<feature type="signal peptide" evidence="5">
    <location>
        <begin position="1"/>
        <end position="27"/>
    </location>
</feature>
<reference evidence="6 7" key="1">
    <citation type="submission" date="2013-04" db="EMBL/GenBank/DDBJ databases">
        <title>The Genome Sequence of Treponema maltophilum ATCC 51939.</title>
        <authorList>
            <consortium name="The Broad Institute Genomics Platform"/>
            <person name="Earl A."/>
            <person name="Ward D."/>
            <person name="Feldgarden M."/>
            <person name="Gevers D."/>
            <person name="Leonetti C."/>
            <person name="Blanton J.M."/>
            <person name="Dewhirst F.E."/>
            <person name="Izard J."/>
            <person name="Walker B."/>
            <person name="Young S."/>
            <person name="Zeng Q."/>
            <person name="Gargeya S."/>
            <person name="Fitzgerald M."/>
            <person name="Haas B."/>
            <person name="Abouelleil A."/>
            <person name="Allen A.W."/>
            <person name="Alvarado L."/>
            <person name="Arachchi H.M."/>
            <person name="Berlin A.M."/>
            <person name="Chapman S.B."/>
            <person name="Gainer-Dewar J."/>
            <person name="Goldberg J."/>
            <person name="Griggs A."/>
            <person name="Gujja S."/>
            <person name="Hansen M."/>
            <person name="Howarth C."/>
            <person name="Imamovic A."/>
            <person name="Ireland A."/>
            <person name="Larimer J."/>
            <person name="McCowan C."/>
            <person name="Murphy C."/>
            <person name="Pearson M."/>
            <person name="Poon T.W."/>
            <person name="Priest M."/>
            <person name="Roberts A."/>
            <person name="Saif S."/>
            <person name="Shea T."/>
            <person name="Sisk P."/>
            <person name="Sykes S."/>
            <person name="Wortman J."/>
            <person name="Nusbaum C."/>
            <person name="Birren B."/>
        </authorList>
    </citation>
    <scope>NUCLEOTIDE SEQUENCE [LARGE SCALE GENOMIC DNA]</scope>
    <source>
        <strain evidence="6 7">ATCC 51939</strain>
    </source>
</reference>
<dbReference type="STRING" id="1125699.HMPREF9194_01823"/>
<name>S3KGX9_TREMA</name>
<dbReference type="GO" id="GO:0008236">
    <property type="term" value="F:serine-type peptidase activity"/>
    <property type="evidence" value="ECO:0007669"/>
    <property type="project" value="UniProtKB-KW"/>
</dbReference>